<gene>
    <name evidence="5" type="ORF">B5808_12000</name>
</gene>
<dbReference type="KEGG" id="cphy:B5808_12000"/>
<dbReference type="Gene3D" id="2.120.10.30">
    <property type="entry name" value="TolB, C-terminal domain"/>
    <property type="match status" value="1"/>
</dbReference>
<evidence type="ECO:0000256" key="2">
    <source>
        <dbReference type="SAM" id="MobiDB-lite"/>
    </source>
</evidence>
<protein>
    <submittedName>
        <fullName evidence="5">Uncharacterized protein</fullName>
    </submittedName>
</protein>
<accession>A0A1X9LKX7</accession>
<dbReference type="InterPro" id="IPR011659">
    <property type="entry name" value="WD40"/>
</dbReference>
<evidence type="ECO:0000256" key="4">
    <source>
        <dbReference type="SAM" id="SignalP"/>
    </source>
</evidence>
<dbReference type="PANTHER" id="PTHR36842:SF1">
    <property type="entry name" value="PROTEIN TOLB"/>
    <property type="match status" value="1"/>
</dbReference>
<keyword evidence="6" id="KW-1185">Reference proteome</keyword>
<dbReference type="SUPFAM" id="SSF82171">
    <property type="entry name" value="DPP6 N-terminal domain-like"/>
    <property type="match status" value="1"/>
</dbReference>
<dbReference type="Pfam" id="PF07676">
    <property type="entry name" value="PD40"/>
    <property type="match status" value="2"/>
</dbReference>
<feature type="region of interest" description="Disordered" evidence="2">
    <location>
        <begin position="427"/>
        <end position="459"/>
    </location>
</feature>
<evidence type="ECO:0000256" key="3">
    <source>
        <dbReference type="SAM" id="Phobius"/>
    </source>
</evidence>
<comment type="similarity">
    <text evidence="1">Belongs to the TolB family.</text>
</comment>
<dbReference type="STRING" id="1619308.B5808_12000"/>
<proteinExistence type="inferred from homology"/>
<evidence type="ECO:0000256" key="1">
    <source>
        <dbReference type="ARBA" id="ARBA00009820"/>
    </source>
</evidence>
<reference evidence="5 6" key="1">
    <citation type="submission" date="2017-04" db="EMBL/GenBank/DDBJ databases">
        <authorList>
            <person name="Afonso C.L."/>
            <person name="Miller P.J."/>
            <person name="Scott M.A."/>
            <person name="Spackman E."/>
            <person name="Goraichik I."/>
            <person name="Dimitrov K.M."/>
            <person name="Suarez D.L."/>
            <person name="Swayne D.E."/>
        </authorList>
    </citation>
    <scope>NUCLEOTIDE SEQUENCE [LARGE SCALE GENOMIC DNA]</scope>
    <source>
        <strain evidence="6">XA(T)</strain>
    </source>
</reference>
<keyword evidence="4" id="KW-0732">Signal</keyword>
<name>A0A1X9LKX7_9MICO</name>
<organism evidence="5 6">
    <name type="scientific">Cnuibacter physcomitrellae</name>
    <dbReference type="NCBI Taxonomy" id="1619308"/>
    <lineage>
        <taxon>Bacteria</taxon>
        <taxon>Bacillati</taxon>
        <taxon>Actinomycetota</taxon>
        <taxon>Actinomycetes</taxon>
        <taxon>Micrococcales</taxon>
        <taxon>Microbacteriaceae</taxon>
        <taxon>Cnuibacter</taxon>
    </lineage>
</organism>
<evidence type="ECO:0000313" key="6">
    <source>
        <dbReference type="Proteomes" id="UP000192775"/>
    </source>
</evidence>
<keyword evidence="3" id="KW-0812">Transmembrane</keyword>
<feature type="transmembrane region" description="Helical" evidence="3">
    <location>
        <begin position="466"/>
        <end position="488"/>
    </location>
</feature>
<evidence type="ECO:0000313" key="5">
    <source>
        <dbReference type="EMBL" id="ARJ05866.1"/>
    </source>
</evidence>
<feature type="compositionally biased region" description="Gly residues" evidence="2">
    <location>
        <begin position="442"/>
        <end position="454"/>
    </location>
</feature>
<keyword evidence="3" id="KW-0472">Membrane</keyword>
<feature type="signal peptide" evidence="4">
    <location>
        <begin position="1"/>
        <end position="17"/>
    </location>
</feature>
<keyword evidence="3" id="KW-1133">Transmembrane helix</keyword>
<dbReference type="AlphaFoldDB" id="A0A1X9LKX7"/>
<sequence length="499" mass="50181">MALVGGALLGVVLPASAAVPGPGQIVPVSLEDAAGTAFLQQGRDPAVSADGRYVAFVSDDNPSNTDQIFLRDLQTGAMSIISHAADGTLGNKFSEQPEVSRDGRFVTYTSFATNLAAGVDTHSVKQVYRYDVTSNSSTMVSVDDAATPSGALTGVTDRVAMSDDGNLIAFVSNSSLVTGDVVTASQVWVRDMQSEQTTLVSHTSTVTNGGDGASGGPAMSPNGAYIAWHSLATDLDGANAGAQQIYISSGAGTVTMVSRQPDGTTPGELASRDPDVADDGAVSFLSFAQKLVTPSLTSGREQAYFNSADAITTLISHADGKPTVDVSGAAFEASISGDGQTVLFTSEATNVTADGGNGVRQLYSWSRSTNASRLLSVTTAGTLPTRAPEQIELASDGVTAVFQSQADDLVASPDSDETTQAFAVSTLASVPPTPTPDPSNGGSNGSTAGSGGAGAKLASTGADVSGAGLAGALGAVLLAGGAGTALLLRRRGERDASRG</sequence>
<feature type="chain" id="PRO_5044270244" evidence="4">
    <location>
        <begin position="18"/>
        <end position="499"/>
    </location>
</feature>
<dbReference type="InterPro" id="IPR011042">
    <property type="entry name" value="6-blade_b-propeller_TolB-like"/>
</dbReference>
<dbReference type="Proteomes" id="UP000192775">
    <property type="component" value="Chromosome"/>
</dbReference>
<dbReference type="PANTHER" id="PTHR36842">
    <property type="entry name" value="PROTEIN TOLB HOMOLOG"/>
    <property type="match status" value="1"/>
</dbReference>
<dbReference type="EMBL" id="CP020715">
    <property type="protein sequence ID" value="ARJ05866.1"/>
    <property type="molecule type" value="Genomic_DNA"/>
</dbReference>